<accession>M4BKE7</accession>
<dbReference type="VEuPathDB" id="FungiDB:HpaG806880"/>
<protein>
    <submittedName>
        <fullName evidence="1">Uncharacterized protein</fullName>
    </submittedName>
</protein>
<dbReference type="AlphaFoldDB" id="M4BKE7"/>
<evidence type="ECO:0000313" key="2">
    <source>
        <dbReference type="Proteomes" id="UP000011713"/>
    </source>
</evidence>
<organism evidence="1 2">
    <name type="scientific">Hyaloperonospora arabidopsidis (strain Emoy2)</name>
    <name type="common">Downy mildew agent</name>
    <name type="synonym">Peronospora arabidopsidis</name>
    <dbReference type="NCBI Taxonomy" id="559515"/>
    <lineage>
        <taxon>Eukaryota</taxon>
        <taxon>Sar</taxon>
        <taxon>Stramenopiles</taxon>
        <taxon>Oomycota</taxon>
        <taxon>Peronosporomycetes</taxon>
        <taxon>Peronosporales</taxon>
        <taxon>Peronosporaceae</taxon>
        <taxon>Hyaloperonospora</taxon>
    </lineage>
</organism>
<dbReference type="PANTHER" id="PTHR37066:SF1">
    <property type="entry name" value="LNS2_PITP DOMAIN-CONTAINING PROTEIN"/>
    <property type="match status" value="1"/>
</dbReference>
<sequence>MEKHGFYFAEVGLYADRLEAFGFRYKLADAAWQEHMTPLLKTFATQFPHEIMLENFVVPLTTLWPQNFWGFKLGKVVSWSSQFVWNHKQTRWEQRTLPQSTNRAGGYGYCRVPAGFKFPCELPWPKHMWGLRMRSFLGEVNESADLPLYDDLHRALLDEQEVGFVFELMKRHFPTAVQTFFWTAVGKCRLGHGEARILLCRSWALCRSTRGFRLPIQVSRRGMAGAYDTFAEDVCHAISS</sequence>
<dbReference type="HOGENOM" id="CLU_1158275_0_0_1"/>
<reference evidence="1" key="2">
    <citation type="submission" date="2015-06" db="UniProtKB">
        <authorList>
            <consortium name="EnsemblProtists"/>
        </authorList>
    </citation>
    <scope>IDENTIFICATION</scope>
    <source>
        <strain evidence="1">Emoy2</strain>
    </source>
</reference>
<proteinExistence type="predicted"/>
<reference evidence="2" key="1">
    <citation type="journal article" date="2010" name="Science">
        <title>Signatures of adaptation to obligate biotrophy in the Hyaloperonospora arabidopsidis genome.</title>
        <authorList>
            <person name="Baxter L."/>
            <person name="Tripathy S."/>
            <person name="Ishaque N."/>
            <person name="Boot N."/>
            <person name="Cabral A."/>
            <person name="Kemen E."/>
            <person name="Thines M."/>
            <person name="Ah-Fong A."/>
            <person name="Anderson R."/>
            <person name="Badejoko W."/>
            <person name="Bittner-Eddy P."/>
            <person name="Boore J.L."/>
            <person name="Chibucos M.C."/>
            <person name="Coates M."/>
            <person name="Dehal P."/>
            <person name="Delehaunty K."/>
            <person name="Dong S."/>
            <person name="Downton P."/>
            <person name="Dumas B."/>
            <person name="Fabro G."/>
            <person name="Fronick C."/>
            <person name="Fuerstenberg S.I."/>
            <person name="Fulton L."/>
            <person name="Gaulin E."/>
            <person name="Govers F."/>
            <person name="Hughes L."/>
            <person name="Humphray S."/>
            <person name="Jiang R.H."/>
            <person name="Judelson H."/>
            <person name="Kamoun S."/>
            <person name="Kyung K."/>
            <person name="Meijer H."/>
            <person name="Minx P."/>
            <person name="Morris P."/>
            <person name="Nelson J."/>
            <person name="Phuntumart V."/>
            <person name="Qutob D."/>
            <person name="Rehmany A."/>
            <person name="Rougon-Cardoso A."/>
            <person name="Ryden P."/>
            <person name="Torto-Alalibo T."/>
            <person name="Studholme D."/>
            <person name="Wang Y."/>
            <person name="Win J."/>
            <person name="Wood J."/>
            <person name="Clifton S.W."/>
            <person name="Rogers J."/>
            <person name="Van den Ackerveken G."/>
            <person name="Jones J.D."/>
            <person name="McDowell J.M."/>
            <person name="Beynon J."/>
            <person name="Tyler B.M."/>
        </authorList>
    </citation>
    <scope>NUCLEOTIDE SEQUENCE [LARGE SCALE GENOMIC DNA]</scope>
    <source>
        <strain evidence="2">Emoy2</strain>
    </source>
</reference>
<dbReference type="EnsemblProtists" id="HpaT806880">
    <property type="protein sequence ID" value="HpaP806880"/>
    <property type="gene ID" value="HpaG806880"/>
</dbReference>
<dbReference type="OMA" id="WDERIIP"/>
<keyword evidence="2" id="KW-1185">Reference proteome</keyword>
<dbReference type="InParanoid" id="M4BKE7"/>
<dbReference type="PANTHER" id="PTHR37066">
    <property type="entry name" value="HELICASE-ASSOCIATED"/>
    <property type="match status" value="1"/>
</dbReference>
<dbReference type="EMBL" id="JH598349">
    <property type="status" value="NOT_ANNOTATED_CDS"/>
    <property type="molecule type" value="Genomic_DNA"/>
</dbReference>
<evidence type="ECO:0000313" key="1">
    <source>
        <dbReference type="EnsemblProtists" id="HpaP806880"/>
    </source>
</evidence>
<name>M4BKE7_HYAAE</name>
<dbReference type="eggNOG" id="ENOG502SJ1T">
    <property type="taxonomic scope" value="Eukaryota"/>
</dbReference>
<dbReference type="Proteomes" id="UP000011713">
    <property type="component" value="Unassembled WGS sequence"/>
</dbReference>